<dbReference type="EMBL" id="RAQJ01000007">
    <property type="protein sequence ID" value="RKE90836.1"/>
    <property type="molecule type" value="Genomic_DNA"/>
</dbReference>
<sequence length="144" mass="16484">MFKYFCLSVLVLMLSCNTSEKKVTIVDGTKKYDVYQGSEMAILMRGMHAFNLQLKKEVENGKITTEFPEEFLKIYTAEFSESKSRNSTFDQYSGKFIEAQKMVFTEDSSVSLSKRYNTAINLCISCHQTECTGPIPKIKKLLIK</sequence>
<keyword evidence="2" id="KW-1185">Reference proteome</keyword>
<protein>
    <submittedName>
        <fullName evidence="1">Uncharacterized protein</fullName>
    </submittedName>
</protein>
<dbReference type="Proteomes" id="UP000284892">
    <property type="component" value="Unassembled WGS sequence"/>
</dbReference>
<organism evidence="1 2">
    <name type="scientific">Ichthyenterobacterium magnum</name>
    <dbReference type="NCBI Taxonomy" id="1230530"/>
    <lineage>
        <taxon>Bacteria</taxon>
        <taxon>Pseudomonadati</taxon>
        <taxon>Bacteroidota</taxon>
        <taxon>Flavobacteriia</taxon>
        <taxon>Flavobacteriales</taxon>
        <taxon>Flavobacteriaceae</taxon>
        <taxon>Ichthyenterobacterium</taxon>
    </lineage>
</organism>
<comment type="caution">
    <text evidence="1">The sequence shown here is derived from an EMBL/GenBank/DDBJ whole genome shotgun (WGS) entry which is preliminary data.</text>
</comment>
<proteinExistence type="predicted"/>
<name>A0A420DF64_9FLAO</name>
<dbReference type="AlphaFoldDB" id="A0A420DF64"/>
<accession>A0A420DF64</accession>
<dbReference type="PROSITE" id="PS51257">
    <property type="entry name" value="PROKAR_LIPOPROTEIN"/>
    <property type="match status" value="1"/>
</dbReference>
<reference evidence="1 2" key="1">
    <citation type="submission" date="2018-09" db="EMBL/GenBank/DDBJ databases">
        <title>Genomic Encyclopedia of Archaeal and Bacterial Type Strains, Phase II (KMG-II): from individual species to whole genera.</title>
        <authorList>
            <person name="Goeker M."/>
        </authorList>
    </citation>
    <scope>NUCLEOTIDE SEQUENCE [LARGE SCALE GENOMIC DNA]</scope>
    <source>
        <strain evidence="1 2">DSM 26283</strain>
    </source>
</reference>
<dbReference type="RefSeq" id="WP_120202713.1">
    <property type="nucleotide sequence ID" value="NZ_RAQJ01000007.1"/>
</dbReference>
<evidence type="ECO:0000313" key="2">
    <source>
        <dbReference type="Proteomes" id="UP000284892"/>
    </source>
</evidence>
<evidence type="ECO:0000313" key="1">
    <source>
        <dbReference type="EMBL" id="RKE90836.1"/>
    </source>
</evidence>
<dbReference type="OrthoDB" id="982229at2"/>
<gene>
    <name evidence="1" type="ORF">BXY80_2679</name>
</gene>